<dbReference type="CDD" id="cd01283">
    <property type="entry name" value="cytidine_deaminase"/>
    <property type="match status" value="1"/>
</dbReference>
<organism evidence="1 2">
    <name type="scientific">Dictyocaulus viviparus</name>
    <name type="common">Bovine lungworm</name>
    <dbReference type="NCBI Taxonomy" id="29172"/>
    <lineage>
        <taxon>Eukaryota</taxon>
        <taxon>Metazoa</taxon>
        <taxon>Ecdysozoa</taxon>
        <taxon>Nematoda</taxon>
        <taxon>Chromadorea</taxon>
        <taxon>Rhabditida</taxon>
        <taxon>Rhabditina</taxon>
        <taxon>Rhabditomorpha</taxon>
        <taxon>Strongyloidea</taxon>
        <taxon>Metastrongylidae</taxon>
        <taxon>Dictyocaulus</taxon>
    </lineage>
</organism>
<dbReference type="SUPFAM" id="SSF53927">
    <property type="entry name" value="Cytidine deaminase-like"/>
    <property type="match status" value="1"/>
</dbReference>
<evidence type="ECO:0000313" key="2">
    <source>
        <dbReference type="Proteomes" id="UP000053766"/>
    </source>
</evidence>
<keyword evidence="2" id="KW-1185">Reference proteome</keyword>
<dbReference type="Proteomes" id="UP000053766">
    <property type="component" value="Unassembled WGS sequence"/>
</dbReference>
<accession>A0A0D8XUM7</accession>
<reference evidence="1 2" key="1">
    <citation type="submission" date="2013-11" db="EMBL/GenBank/DDBJ databases">
        <title>Draft genome of the bovine lungworm Dictyocaulus viviparus.</title>
        <authorList>
            <person name="Mitreva M."/>
        </authorList>
    </citation>
    <scope>NUCLEOTIDE SEQUENCE [LARGE SCALE GENOMIC DNA]</scope>
    <source>
        <strain evidence="1 2">HannoverDv2000</strain>
    </source>
</reference>
<dbReference type="AlphaFoldDB" id="A0A0D8XUM7"/>
<protein>
    <submittedName>
        <fullName evidence="1">Cytidine deaminase domain protein</fullName>
    </submittedName>
</protein>
<dbReference type="Gene3D" id="3.40.140.10">
    <property type="entry name" value="Cytidine Deaminase, domain 2"/>
    <property type="match status" value="1"/>
</dbReference>
<evidence type="ECO:0000313" key="1">
    <source>
        <dbReference type="EMBL" id="KJH48200.1"/>
    </source>
</evidence>
<dbReference type="OrthoDB" id="414540at2759"/>
<dbReference type="GO" id="GO:0003824">
    <property type="term" value="F:catalytic activity"/>
    <property type="evidence" value="ECO:0007669"/>
    <property type="project" value="InterPro"/>
</dbReference>
<dbReference type="STRING" id="29172.A0A0D8XUM7"/>
<gene>
    <name evidence="1" type="ORF">DICVIV_05718</name>
</gene>
<reference evidence="2" key="2">
    <citation type="journal article" date="2016" name="Sci. Rep.">
        <title>Dictyocaulus viviparus genome, variome and transcriptome elucidate lungworm biology and support future intervention.</title>
        <authorList>
            <person name="McNulty S.N."/>
            <person name="Strube C."/>
            <person name="Rosa B.A."/>
            <person name="Martin J.C."/>
            <person name="Tyagi R."/>
            <person name="Choi Y.J."/>
            <person name="Wang Q."/>
            <person name="Hallsworth Pepin K."/>
            <person name="Zhang X."/>
            <person name="Ozersky P."/>
            <person name="Wilson R.K."/>
            <person name="Sternberg P.W."/>
            <person name="Gasser R.B."/>
            <person name="Mitreva M."/>
        </authorList>
    </citation>
    <scope>NUCLEOTIDE SEQUENCE [LARGE SCALE GENOMIC DNA]</scope>
    <source>
        <strain evidence="2">HannoverDv2000</strain>
    </source>
</reference>
<proteinExistence type="predicted"/>
<dbReference type="InterPro" id="IPR016193">
    <property type="entry name" value="Cytidine_deaminase-like"/>
</dbReference>
<dbReference type="EMBL" id="KN716276">
    <property type="protein sequence ID" value="KJH48200.1"/>
    <property type="molecule type" value="Genomic_DNA"/>
</dbReference>
<sequence length="153" mass="17452">MEVPLKAIPSTQKFSLLTDSMVHLVCCFSRGYSYVLVVADIIASLRRWPMSPWERSFRVYTTCLIDRWVPETIANRRISHPSYGRRYERYRRNAIIDGKRCHGARLLATNCENASYGGSICAERNAITTALSKGFRQFKVIAIGEHLKCYGGI</sequence>
<name>A0A0D8XUM7_DICVI</name>